<sequence>MPYKSNRPGITGYRPGPPPGPPPYPPHPIHRDPVVVTFENTIAVSDTSNTNNNVVYSVDSSFVSTLAASFVNIGSIGFNVNLIFNSGPSRTFTLVAGDSITFLYDDIREIALTGFSPTEPYFGTFKYQVSYIPKV</sequence>
<accession>A0A9J6ZI27</accession>
<dbReference type="EMBL" id="CP097899">
    <property type="protein sequence ID" value="URN95700.1"/>
    <property type="molecule type" value="Genomic_DNA"/>
</dbReference>
<dbReference type="AlphaFoldDB" id="A0A9J6ZI27"/>
<evidence type="ECO:0000313" key="4">
    <source>
        <dbReference type="Proteomes" id="UP001056756"/>
    </source>
</evidence>
<gene>
    <name evidence="3" type="ORF">NAG76_05490</name>
</gene>
<proteinExistence type="predicted"/>
<feature type="domain" description="Endospore appendages core" evidence="2">
    <location>
        <begin position="40"/>
        <end position="131"/>
    </location>
</feature>
<evidence type="ECO:0000256" key="1">
    <source>
        <dbReference type="SAM" id="MobiDB-lite"/>
    </source>
</evidence>
<reference evidence="3" key="1">
    <citation type="submission" date="2022-05" db="EMBL/GenBank/DDBJ databases">
        <title>Novel bacterial taxa in a minimal lignocellulolytic consortium and its capacity to transform plastics disclosed by genome-resolved metagenomics.</title>
        <authorList>
            <person name="Rodriguez C.A.D."/>
            <person name="Diaz-Garcia L."/>
            <person name="Herrera K."/>
            <person name="Tarazona N.A."/>
            <person name="Sproer C."/>
            <person name="Overmann J."/>
            <person name="Jimenez D.J."/>
        </authorList>
    </citation>
    <scope>NUCLEOTIDE SEQUENCE</scope>
    <source>
        <strain evidence="3">MAG5</strain>
    </source>
</reference>
<organism evidence="3 4">
    <name type="scientific">Candidatus Pristimantibacillus lignocellulolyticus</name>
    <dbReference type="NCBI Taxonomy" id="2994561"/>
    <lineage>
        <taxon>Bacteria</taxon>
        <taxon>Bacillati</taxon>
        <taxon>Bacillota</taxon>
        <taxon>Bacilli</taxon>
        <taxon>Bacillales</taxon>
        <taxon>Paenibacillaceae</taxon>
        <taxon>Candidatus Pristimantibacillus</taxon>
    </lineage>
</organism>
<dbReference type="Proteomes" id="UP001056756">
    <property type="component" value="Chromosome"/>
</dbReference>
<evidence type="ECO:0000313" key="3">
    <source>
        <dbReference type="EMBL" id="URN95700.1"/>
    </source>
</evidence>
<protein>
    <recommendedName>
        <fullName evidence="2">Endospore appendages core domain-containing protein</fullName>
    </recommendedName>
</protein>
<feature type="region of interest" description="Disordered" evidence="1">
    <location>
        <begin position="1"/>
        <end position="27"/>
    </location>
</feature>
<feature type="compositionally biased region" description="Pro residues" evidence="1">
    <location>
        <begin position="15"/>
        <end position="27"/>
    </location>
</feature>
<dbReference type="KEGG" id="plig:NAG76_05490"/>
<name>A0A9J6ZI27_9BACL</name>
<evidence type="ECO:0000259" key="2">
    <source>
        <dbReference type="Pfam" id="PF13157"/>
    </source>
</evidence>
<dbReference type="InterPro" id="IPR025055">
    <property type="entry name" value="Ena_core"/>
</dbReference>
<dbReference type="Pfam" id="PF13157">
    <property type="entry name" value="Enas"/>
    <property type="match status" value="1"/>
</dbReference>